<evidence type="ECO:0000313" key="1">
    <source>
        <dbReference type="EMBL" id="KAH0558659.1"/>
    </source>
</evidence>
<dbReference type="AlphaFoldDB" id="A0A9P8RP84"/>
<dbReference type="Proteomes" id="UP000750711">
    <property type="component" value="Unassembled WGS sequence"/>
</dbReference>
<reference evidence="1" key="1">
    <citation type="submission" date="2021-03" db="EMBL/GenBank/DDBJ databases">
        <title>Comparative genomics and phylogenomic investigation of the class Geoglossomycetes provide insights into ecological specialization and systematics.</title>
        <authorList>
            <person name="Melie T."/>
            <person name="Pirro S."/>
            <person name="Miller A.N."/>
            <person name="Quandt A."/>
        </authorList>
    </citation>
    <scope>NUCLEOTIDE SEQUENCE</scope>
    <source>
        <strain evidence="1">CAQ_001_2017</strain>
    </source>
</reference>
<sequence length="156" mass="17732">MASSSSPTVEVVKEAIEKDGFYYYLDPTIGKQVDEFAKEGYPFKTEKGLGFIKHNTLDDKSLEKIDTSGLLEIPHKYLHKDNIEHTEVEMKDGALVILDDRLGFTIVQGFAITFCFMVEEELNKWAKMKLPNSLSLKKIAISMTSEKIGMNFEFPK</sequence>
<evidence type="ECO:0000313" key="2">
    <source>
        <dbReference type="Proteomes" id="UP000750711"/>
    </source>
</evidence>
<dbReference type="EMBL" id="JAGHQM010000778">
    <property type="protein sequence ID" value="KAH0558659.1"/>
    <property type="molecule type" value="Genomic_DNA"/>
</dbReference>
<proteinExistence type="predicted"/>
<name>A0A9P8RP84_9PEZI</name>
<keyword evidence="2" id="KW-1185">Reference proteome</keyword>
<organism evidence="1 2">
    <name type="scientific">Trichoglossum hirsutum</name>
    <dbReference type="NCBI Taxonomy" id="265104"/>
    <lineage>
        <taxon>Eukaryota</taxon>
        <taxon>Fungi</taxon>
        <taxon>Dikarya</taxon>
        <taxon>Ascomycota</taxon>
        <taxon>Pezizomycotina</taxon>
        <taxon>Geoglossomycetes</taxon>
        <taxon>Geoglossales</taxon>
        <taxon>Geoglossaceae</taxon>
        <taxon>Trichoglossum</taxon>
    </lineage>
</organism>
<gene>
    <name evidence="1" type="ORF">GP486_004690</name>
</gene>
<accession>A0A9P8RP84</accession>
<comment type="caution">
    <text evidence="1">The sequence shown here is derived from an EMBL/GenBank/DDBJ whole genome shotgun (WGS) entry which is preliminary data.</text>
</comment>
<protein>
    <submittedName>
        <fullName evidence="1">Uncharacterized protein</fullName>
    </submittedName>
</protein>